<reference evidence="2 3" key="1">
    <citation type="journal article" date="2019" name="Int. J. Syst. Evol. Microbiol.">
        <title>The Global Catalogue of Microorganisms (GCM) 10K type strain sequencing project: providing services to taxonomists for standard genome sequencing and annotation.</title>
        <authorList>
            <consortium name="The Broad Institute Genomics Platform"/>
            <consortium name="The Broad Institute Genome Sequencing Center for Infectious Disease"/>
            <person name="Wu L."/>
            <person name="Ma J."/>
        </authorList>
    </citation>
    <scope>NUCLEOTIDE SEQUENCE [LARGE SCALE GENOMIC DNA]</scope>
    <source>
        <strain evidence="2 3">JCM 16009</strain>
    </source>
</reference>
<dbReference type="Gene3D" id="3.10.450.50">
    <property type="match status" value="1"/>
</dbReference>
<protein>
    <recommendedName>
        <fullName evidence="1">SnoaL-like domain-containing protein</fullName>
    </recommendedName>
</protein>
<sequence length="136" mass="14489">MEVPIADVMAVHQMYGRQSHSIDSGHAADWAATFTADGEFHSPSYPAACGTAELVAFAERFHAGSAAGEVLRHVVSTVDVAAGEGPDALNALAYLQIIGTPPGAASRLHRITTLDDELVRTPAGWRIRRRTVLRDA</sequence>
<dbReference type="Pfam" id="PF13577">
    <property type="entry name" value="SnoaL_4"/>
    <property type="match status" value="1"/>
</dbReference>
<dbReference type="SUPFAM" id="SSF54427">
    <property type="entry name" value="NTF2-like"/>
    <property type="match status" value="1"/>
</dbReference>
<name>A0ABN2N8A1_9PSEU</name>
<gene>
    <name evidence="2" type="ORF">GCM10009836_34530</name>
</gene>
<evidence type="ECO:0000313" key="2">
    <source>
        <dbReference type="EMBL" id="GAA1851626.1"/>
    </source>
</evidence>
<evidence type="ECO:0000259" key="1">
    <source>
        <dbReference type="Pfam" id="PF13577"/>
    </source>
</evidence>
<evidence type="ECO:0000313" key="3">
    <source>
        <dbReference type="Proteomes" id="UP001500449"/>
    </source>
</evidence>
<dbReference type="InterPro" id="IPR032710">
    <property type="entry name" value="NTF2-like_dom_sf"/>
</dbReference>
<dbReference type="RefSeq" id="WP_344417792.1">
    <property type="nucleotide sequence ID" value="NZ_BAAAQK010000009.1"/>
</dbReference>
<keyword evidence="3" id="KW-1185">Reference proteome</keyword>
<dbReference type="InterPro" id="IPR037401">
    <property type="entry name" value="SnoaL-like"/>
</dbReference>
<comment type="caution">
    <text evidence="2">The sequence shown here is derived from an EMBL/GenBank/DDBJ whole genome shotgun (WGS) entry which is preliminary data.</text>
</comment>
<dbReference type="CDD" id="cd00531">
    <property type="entry name" value="NTF2_like"/>
    <property type="match status" value="1"/>
</dbReference>
<dbReference type="EMBL" id="BAAAQK010000009">
    <property type="protein sequence ID" value="GAA1851626.1"/>
    <property type="molecule type" value="Genomic_DNA"/>
</dbReference>
<feature type="domain" description="SnoaL-like" evidence="1">
    <location>
        <begin position="6"/>
        <end position="131"/>
    </location>
</feature>
<accession>A0ABN2N8A1</accession>
<dbReference type="Proteomes" id="UP001500449">
    <property type="component" value="Unassembled WGS sequence"/>
</dbReference>
<organism evidence="2 3">
    <name type="scientific">Pseudonocardia ailaonensis</name>
    <dbReference type="NCBI Taxonomy" id="367279"/>
    <lineage>
        <taxon>Bacteria</taxon>
        <taxon>Bacillati</taxon>
        <taxon>Actinomycetota</taxon>
        <taxon>Actinomycetes</taxon>
        <taxon>Pseudonocardiales</taxon>
        <taxon>Pseudonocardiaceae</taxon>
        <taxon>Pseudonocardia</taxon>
    </lineage>
</organism>
<proteinExistence type="predicted"/>